<organism evidence="1 2">
    <name type="scientific">Porphyromonas miyakawae</name>
    <dbReference type="NCBI Taxonomy" id="3137470"/>
    <lineage>
        <taxon>Bacteria</taxon>
        <taxon>Pseudomonadati</taxon>
        <taxon>Bacteroidota</taxon>
        <taxon>Bacteroidia</taxon>
        <taxon>Bacteroidales</taxon>
        <taxon>Porphyromonadaceae</taxon>
        <taxon>Porphyromonas</taxon>
    </lineage>
</organism>
<dbReference type="RefSeq" id="WP_411915688.1">
    <property type="nucleotide sequence ID" value="NZ_BAAFSF010000002.1"/>
</dbReference>
<evidence type="ECO:0000313" key="2">
    <source>
        <dbReference type="Proteomes" id="UP001628220"/>
    </source>
</evidence>
<keyword evidence="2" id="KW-1185">Reference proteome</keyword>
<evidence type="ECO:0000313" key="1">
    <source>
        <dbReference type="EMBL" id="GAB1251871.1"/>
    </source>
</evidence>
<name>A0ABQ0E2F1_9PORP</name>
<dbReference type="EMBL" id="BAAFSF010000002">
    <property type="protein sequence ID" value="GAB1251871.1"/>
    <property type="molecule type" value="Genomic_DNA"/>
</dbReference>
<protein>
    <submittedName>
        <fullName evidence="1">Uncharacterized protein</fullName>
    </submittedName>
</protein>
<comment type="caution">
    <text evidence="1">The sequence shown here is derived from an EMBL/GenBank/DDBJ whole genome shotgun (WGS) entry which is preliminary data.</text>
</comment>
<proteinExistence type="predicted"/>
<gene>
    <name evidence="1" type="ORF">Tsumi_09760</name>
</gene>
<sequence length="242" mass="26734">MKRITTLALFTLSLLLLGGGFSLSAQNKELIIIHRSAQAGGDATYDISTIDSITVKIIEPEDGNLSYMFPSYEFGKPFNEGGPIWLWEKARGYDTEYLEDIEWGNSMKATPNKETPVGPLKVNNIFYYDIEYGAANNYIYKISIVSYSEAFPSDPGEGKMAELMSKIGFKRAPEKDYVSGVSGKKISAYINAEKLLLAELSLDKVGKGELALTQMKEDETPSTPTSQRKLIESLRAAIKGSK</sequence>
<dbReference type="Proteomes" id="UP001628220">
    <property type="component" value="Unassembled WGS sequence"/>
</dbReference>
<accession>A0ABQ0E2F1</accession>
<reference evidence="1 2" key="1">
    <citation type="journal article" date="2025" name="Int. J. Syst. Evol. Microbiol.">
        <title>Desulfovibrio falkowii sp. nov., Porphyromonas miyakawae sp. nov., Mediterraneibacter flintii sp. nov. and Owariibacterium komagatae gen. nov., sp. nov., isolated from human faeces.</title>
        <authorList>
            <person name="Hamaguchi T."/>
            <person name="Ohara M."/>
            <person name="Hisatomi A."/>
            <person name="Sekiguchi K."/>
            <person name="Takeda J.I."/>
            <person name="Ueyama J."/>
            <person name="Ito M."/>
            <person name="Nishiwaki H."/>
            <person name="Ogi T."/>
            <person name="Hirayama M."/>
            <person name="Ohkuma M."/>
            <person name="Sakamoto M."/>
            <person name="Ohno K."/>
        </authorList>
    </citation>
    <scope>NUCLEOTIDE SEQUENCE [LARGE SCALE GENOMIC DNA]</scope>
    <source>
        <strain evidence="1 2">13CB11C</strain>
    </source>
</reference>